<protein>
    <submittedName>
        <fullName evidence="1">Transcriptional regulator, AlpA family</fullName>
    </submittedName>
</protein>
<dbReference type="Proteomes" id="UP000184758">
    <property type="component" value="Unassembled WGS sequence"/>
</dbReference>
<dbReference type="EMBL" id="FSRN01000001">
    <property type="protein sequence ID" value="SIN98011.1"/>
    <property type="molecule type" value="Genomic_DNA"/>
</dbReference>
<accession>A0A1N6FS35</accession>
<name>A0A1N6FS35_9LACT</name>
<proteinExistence type="predicted"/>
<evidence type="ECO:0000313" key="1">
    <source>
        <dbReference type="EMBL" id="SIN98011.1"/>
    </source>
</evidence>
<organism evidence="1 2">
    <name type="scientific">Carnobacterium alterfunditum</name>
    <dbReference type="NCBI Taxonomy" id="28230"/>
    <lineage>
        <taxon>Bacteria</taxon>
        <taxon>Bacillati</taxon>
        <taxon>Bacillota</taxon>
        <taxon>Bacilli</taxon>
        <taxon>Lactobacillales</taxon>
        <taxon>Carnobacteriaceae</taxon>
        <taxon>Carnobacterium</taxon>
    </lineage>
</organism>
<keyword evidence="2" id="KW-1185">Reference proteome</keyword>
<gene>
    <name evidence="1" type="ORF">SAMN05878443_0788</name>
</gene>
<sequence length="90" mass="10488">MEQQTFGLFSKEIQEQIAKFLETMLGNVAEESKNKGGKRYFKKKDFCEEIGISYGTLAKWLTKGLKVIHVEQITMIDMRDAEKFLQDHKI</sequence>
<evidence type="ECO:0000313" key="2">
    <source>
        <dbReference type="Proteomes" id="UP000184758"/>
    </source>
</evidence>
<dbReference type="STRING" id="28230.SAMN05878443_0788"/>
<dbReference type="AlphaFoldDB" id="A0A1N6FS35"/>
<reference evidence="2" key="1">
    <citation type="submission" date="2016-11" db="EMBL/GenBank/DDBJ databases">
        <authorList>
            <person name="Varghese N."/>
            <person name="Submissions S."/>
        </authorList>
    </citation>
    <scope>NUCLEOTIDE SEQUENCE [LARGE SCALE GENOMIC DNA]</scope>
    <source>
        <strain evidence="2">313</strain>
    </source>
</reference>